<dbReference type="Proteomes" id="UP000050430">
    <property type="component" value="Unassembled WGS sequence"/>
</dbReference>
<feature type="binding site" evidence="1">
    <location>
        <position position="210"/>
    </location>
    <ligand>
        <name>Mg(2+)</name>
        <dbReference type="ChEBI" id="CHEBI:18420"/>
        <label>1</label>
    </ligand>
</feature>
<evidence type="ECO:0000256" key="1">
    <source>
        <dbReference type="PIRSR" id="PIRSR605502-1"/>
    </source>
</evidence>
<gene>
    <name evidence="2" type="ORF">ADM99_15050</name>
</gene>
<dbReference type="SUPFAM" id="SSF101478">
    <property type="entry name" value="ADP-ribosylglycohydrolase"/>
    <property type="match status" value="1"/>
</dbReference>
<reference evidence="2 3" key="1">
    <citation type="submission" date="2015-07" db="EMBL/GenBank/DDBJ databases">
        <title>Genome sequence of Leptolinea tardivitalis DSM 16556.</title>
        <authorList>
            <person name="Hemp J."/>
            <person name="Ward L.M."/>
            <person name="Pace L.A."/>
            <person name="Fischer W.W."/>
        </authorList>
    </citation>
    <scope>NUCLEOTIDE SEQUENCE [LARGE SCALE GENOMIC DNA]</scope>
    <source>
        <strain evidence="2 3">YMTK-2</strain>
    </source>
</reference>
<dbReference type="PATRIC" id="fig|229920.5.peg.374"/>
<dbReference type="OrthoDB" id="9814572at2"/>
<accession>A0A0P6WL03</accession>
<feature type="binding site" evidence="1">
    <location>
        <position position="35"/>
    </location>
    <ligand>
        <name>Mg(2+)</name>
        <dbReference type="ChEBI" id="CHEBI:18420"/>
        <label>1</label>
    </ligand>
</feature>
<dbReference type="InterPro" id="IPR036705">
    <property type="entry name" value="Ribosyl_crysJ1_sf"/>
</dbReference>
<dbReference type="Gene3D" id="1.10.4080.10">
    <property type="entry name" value="ADP-ribosylation/Crystallin J1"/>
    <property type="match status" value="1"/>
</dbReference>
<proteinExistence type="predicted"/>
<dbReference type="EMBL" id="LGCK01000014">
    <property type="protein sequence ID" value="KPL70454.1"/>
    <property type="molecule type" value="Genomic_DNA"/>
</dbReference>
<dbReference type="InterPro" id="IPR005502">
    <property type="entry name" value="Ribosyl_crysJ1"/>
</dbReference>
<dbReference type="RefSeq" id="WP_062422343.1">
    <property type="nucleotide sequence ID" value="NZ_BBYA01000010.1"/>
</dbReference>
<dbReference type="Pfam" id="PF03747">
    <property type="entry name" value="ADP_ribosyl_GH"/>
    <property type="match status" value="1"/>
</dbReference>
<protein>
    <submittedName>
        <fullName evidence="2">Crystallin</fullName>
    </submittedName>
</protein>
<evidence type="ECO:0000313" key="2">
    <source>
        <dbReference type="EMBL" id="KPL70454.1"/>
    </source>
</evidence>
<feature type="binding site" evidence="1">
    <location>
        <position position="211"/>
    </location>
    <ligand>
        <name>Mg(2+)</name>
        <dbReference type="ChEBI" id="CHEBI:18420"/>
        <label>1</label>
    </ligand>
</feature>
<feature type="binding site" evidence="1">
    <location>
        <position position="34"/>
    </location>
    <ligand>
        <name>Mg(2+)</name>
        <dbReference type="ChEBI" id="CHEBI:18420"/>
        <label>1</label>
    </ligand>
</feature>
<dbReference type="STRING" id="229920.ADM99_15050"/>
<sequence length="256" mass="27954">MIGAIAGDVIGSAYEFHAVKTVDVPLFSEHSRFTDDTVCTIALAESLLNGADFATTLYEFCCRYPDAGYGGMFIKWLYSENRTPYNSFGNGSAMRVSPVGFAGETEAEVLLLAEKSAVITHNHPEGIKGAQAVALAIFMAAHGAGKKDIKHEIQSQFHYDLDRRLDDIRPAYTFDVTCQGSVPEAIIAFLESTSYEECIRLAVSLGGDADTQACIAGGIAQAFYGSIPENIAEDTFSRLTPEMRNTLSRFKERYGW</sequence>
<feature type="binding site" evidence="1">
    <location>
        <position position="36"/>
    </location>
    <ligand>
        <name>Mg(2+)</name>
        <dbReference type="ChEBI" id="CHEBI:18420"/>
        <label>1</label>
    </ligand>
</feature>
<evidence type="ECO:0000313" key="3">
    <source>
        <dbReference type="Proteomes" id="UP000050430"/>
    </source>
</evidence>
<name>A0A0P6WL03_9CHLR</name>
<dbReference type="AlphaFoldDB" id="A0A0P6WL03"/>
<organism evidence="2 3">
    <name type="scientific">Leptolinea tardivitalis</name>
    <dbReference type="NCBI Taxonomy" id="229920"/>
    <lineage>
        <taxon>Bacteria</taxon>
        <taxon>Bacillati</taxon>
        <taxon>Chloroflexota</taxon>
        <taxon>Anaerolineae</taxon>
        <taxon>Anaerolineales</taxon>
        <taxon>Anaerolineaceae</taxon>
        <taxon>Leptolinea</taxon>
    </lineage>
</organism>
<dbReference type="PANTHER" id="PTHR16222:SF12">
    <property type="entry name" value="ADP-RIBOSYLGLYCOHYDROLASE-RELATED"/>
    <property type="match status" value="1"/>
</dbReference>
<keyword evidence="1" id="KW-0479">Metal-binding</keyword>
<keyword evidence="3" id="KW-1185">Reference proteome</keyword>
<dbReference type="InterPro" id="IPR050792">
    <property type="entry name" value="ADP-ribosylglycohydrolase"/>
</dbReference>
<keyword evidence="1" id="KW-0460">Magnesium</keyword>
<comment type="cofactor">
    <cofactor evidence="1">
        <name>Mg(2+)</name>
        <dbReference type="ChEBI" id="CHEBI:18420"/>
    </cofactor>
    <text evidence="1">Binds 2 magnesium ions per subunit.</text>
</comment>
<dbReference type="PANTHER" id="PTHR16222">
    <property type="entry name" value="ADP-RIBOSYLGLYCOHYDROLASE"/>
    <property type="match status" value="1"/>
</dbReference>
<dbReference type="GO" id="GO:0046872">
    <property type="term" value="F:metal ion binding"/>
    <property type="evidence" value="ECO:0007669"/>
    <property type="project" value="UniProtKB-KW"/>
</dbReference>
<comment type="caution">
    <text evidence="2">The sequence shown here is derived from an EMBL/GenBank/DDBJ whole genome shotgun (WGS) entry which is preliminary data.</text>
</comment>
<feature type="binding site" evidence="1">
    <location>
        <position position="208"/>
    </location>
    <ligand>
        <name>Mg(2+)</name>
        <dbReference type="ChEBI" id="CHEBI:18420"/>
        <label>1</label>
    </ligand>
</feature>